<dbReference type="Proteomes" id="UP000320672">
    <property type="component" value="Chromosome"/>
</dbReference>
<dbReference type="AlphaFoldDB" id="A0A517MI16"/>
<dbReference type="RefSeq" id="WP_145352550.1">
    <property type="nucleotide sequence ID" value="NZ_CP036262.1"/>
</dbReference>
<name>A0A517MI16_9BACT</name>
<dbReference type="KEGG" id="rml:FF011L_33070"/>
<evidence type="ECO:0000313" key="1">
    <source>
        <dbReference type="EMBL" id="QDS94528.1"/>
    </source>
</evidence>
<evidence type="ECO:0008006" key="3">
    <source>
        <dbReference type="Google" id="ProtNLM"/>
    </source>
</evidence>
<evidence type="ECO:0000313" key="2">
    <source>
        <dbReference type="Proteomes" id="UP000320672"/>
    </source>
</evidence>
<reference evidence="1 2" key="1">
    <citation type="submission" date="2019-02" db="EMBL/GenBank/DDBJ databases">
        <title>Deep-cultivation of Planctomycetes and their phenomic and genomic characterization uncovers novel biology.</title>
        <authorList>
            <person name="Wiegand S."/>
            <person name="Jogler M."/>
            <person name="Boedeker C."/>
            <person name="Pinto D."/>
            <person name="Vollmers J."/>
            <person name="Rivas-Marin E."/>
            <person name="Kohn T."/>
            <person name="Peeters S.H."/>
            <person name="Heuer A."/>
            <person name="Rast P."/>
            <person name="Oberbeckmann S."/>
            <person name="Bunk B."/>
            <person name="Jeske O."/>
            <person name="Meyerdierks A."/>
            <person name="Storesund J.E."/>
            <person name="Kallscheuer N."/>
            <person name="Luecker S."/>
            <person name="Lage O.M."/>
            <person name="Pohl T."/>
            <person name="Merkel B.J."/>
            <person name="Hornburger P."/>
            <person name="Mueller R.-W."/>
            <person name="Bruemmer F."/>
            <person name="Labrenz M."/>
            <person name="Spormann A.M."/>
            <person name="Op den Camp H."/>
            <person name="Overmann J."/>
            <person name="Amann R."/>
            <person name="Jetten M.S.M."/>
            <person name="Mascher T."/>
            <person name="Medema M.H."/>
            <person name="Devos D.P."/>
            <person name="Kaster A.-K."/>
            <person name="Ovreas L."/>
            <person name="Rohde M."/>
            <person name="Galperin M.Y."/>
            <person name="Jogler C."/>
        </authorList>
    </citation>
    <scope>NUCLEOTIDE SEQUENCE [LARGE SCALE GENOMIC DNA]</scope>
    <source>
        <strain evidence="1 2">FF011L</strain>
    </source>
</reference>
<dbReference type="Pfam" id="PF13671">
    <property type="entry name" value="AAA_33"/>
    <property type="match status" value="1"/>
</dbReference>
<accession>A0A517MI16</accession>
<protein>
    <recommendedName>
        <fullName evidence="3">Shikimate kinase</fullName>
    </recommendedName>
</protein>
<dbReference type="InterPro" id="IPR027417">
    <property type="entry name" value="P-loop_NTPase"/>
</dbReference>
<proteinExistence type="predicted"/>
<dbReference type="SUPFAM" id="SSF52540">
    <property type="entry name" value="P-loop containing nucleoside triphosphate hydrolases"/>
    <property type="match status" value="1"/>
</dbReference>
<sequence length="168" mass="18662">MSPCSLHIVTGGAGVGKSTFAKSLAVKHSAALLDSDTVTEPVVRAGLIGAGMSPEDRDSPDYKRLFRDAVYECLFQTAADNLSHVSVVIVGPFTRELTDPEWPQKLQTRFGIEPVIWYLTCDNEVRRQRIENRGNPRDQAKLIDWDQHVREAPVTKPAFQVNRIDTGS</sequence>
<dbReference type="Gene3D" id="3.40.50.300">
    <property type="entry name" value="P-loop containing nucleotide triphosphate hydrolases"/>
    <property type="match status" value="1"/>
</dbReference>
<organism evidence="1 2">
    <name type="scientific">Roseimaritima multifibrata</name>
    <dbReference type="NCBI Taxonomy" id="1930274"/>
    <lineage>
        <taxon>Bacteria</taxon>
        <taxon>Pseudomonadati</taxon>
        <taxon>Planctomycetota</taxon>
        <taxon>Planctomycetia</taxon>
        <taxon>Pirellulales</taxon>
        <taxon>Pirellulaceae</taxon>
        <taxon>Roseimaritima</taxon>
    </lineage>
</organism>
<dbReference type="EMBL" id="CP036262">
    <property type="protein sequence ID" value="QDS94528.1"/>
    <property type="molecule type" value="Genomic_DNA"/>
</dbReference>
<gene>
    <name evidence="1" type="ORF">FF011L_33070</name>
</gene>
<dbReference type="OrthoDB" id="198115at2"/>
<keyword evidence="2" id="KW-1185">Reference proteome</keyword>